<evidence type="ECO:0000313" key="3">
    <source>
        <dbReference type="Proteomes" id="UP001595885"/>
    </source>
</evidence>
<sequence length="222" mass="26278">MPVKKQTSKKKKIDDKAIVSLYMDYVLSHNTEPKNIFLFCKENEIEEVDFYSFYGSIDALKEDIWIKFYENTASNLTKDENFTSYSNRNKLLSLYFTMFEVLTLNRSYVYFTLKDNKEGLKALKQLKGLRTHFKTFINQIIDENEEPKNETIQKITKPIYAEGAWIQFLFLLKFWLDDTSKGFEKTDIMIEKSVKAILDVLDTTPLESVIDLGKFIWKERFN</sequence>
<dbReference type="SUPFAM" id="SSF48498">
    <property type="entry name" value="Tetracyclin repressor-like, C-terminal domain"/>
    <property type="match status" value="1"/>
</dbReference>
<accession>A0ABV9P5L8</accession>
<name>A0ABV9P5L8_9FLAO</name>
<dbReference type="RefSeq" id="WP_379743171.1">
    <property type="nucleotide sequence ID" value="NZ_JBHSGW010000027.1"/>
</dbReference>
<keyword evidence="3" id="KW-1185">Reference proteome</keyword>
<dbReference type="Proteomes" id="UP001595885">
    <property type="component" value="Unassembled WGS sequence"/>
</dbReference>
<protein>
    <submittedName>
        <fullName evidence="2">TetR family transcriptional regulator C-terminal domain-containing protein</fullName>
    </submittedName>
</protein>
<comment type="caution">
    <text evidence="2">The sequence shown here is derived from an EMBL/GenBank/DDBJ whole genome shotgun (WGS) entry which is preliminary data.</text>
</comment>
<proteinExistence type="predicted"/>
<dbReference type="InterPro" id="IPR036271">
    <property type="entry name" value="Tet_transcr_reg_TetR-rel_C_sf"/>
</dbReference>
<evidence type="ECO:0000259" key="1">
    <source>
        <dbReference type="Pfam" id="PF17931"/>
    </source>
</evidence>
<evidence type="ECO:0000313" key="2">
    <source>
        <dbReference type="EMBL" id="MFC4740898.1"/>
    </source>
</evidence>
<reference evidence="3" key="1">
    <citation type="journal article" date="2019" name="Int. J. Syst. Evol. Microbiol.">
        <title>The Global Catalogue of Microorganisms (GCM) 10K type strain sequencing project: providing services to taxonomists for standard genome sequencing and annotation.</title>
        <authorList>
            <consortium name="The Broad Institute Genomics Platform"/>
            <consortium name="The Broad Institute Genome Sequencing Center for Infectious Disease"/>
            <person name="Wu L."/>
            <person name="Ma J."/>
        </authorList>
    </citation>
    <scope>NUCLEOTIDE SEQUENCE [LARGE SCALE GENOMIC DNA]</scope>
    <source>
        <strain evidence="3">CCUG 50349</strain>
    </source>
</reference>
<dbReference type="InterPro" id="IPR041673">
    <property type="entry name" value="TetR_C_23"/>
</dbReference>
<feature type="domain" description="Tetracyclin repressor-like C-terminal" evidence="1">
    <location>
        <begin position="90"/>
        <end position="216"/>
    </location>
</feature>
<dbReference type="EMBL" id="JBHSGW010000027">
    <property type="protein sequence ID" value="MFC4740898.1"/>
    <property type="molecule type" value="Genomic_DNA"/>
</dbReference>
<dbReference type="Pfam" id="PF17931">
    <property type="entry name" value="TetR_C_23"/>
    <property type="match status" value="1"/>
</dbReference>
<organism evidence="2 3">
    <name type="scientific">Flavobacterium ponti</name>
    <dbReference type="NCBI Taxonomy" id="665133"/>
    <lineage>
        <taxon>Bacteria</taxon>
        <taxon>Pseudomonadati</taxon>
        <taxon>Bacteroidota</taxon>
        <taxon>Flavobacteriia</taxon>
        <taxon>Flavobacteriales</taxon>
        <taxon>Flavobacteriaceae</taxon>
        <taxon>Flavobacterium</taxon>
    </lineage>
</organism>
<gene>
    <name evidence="2" type="ORF">ACFO3U_12925</name>
</gene>